<feature type="region of interest" description="Disordered" evidence="1">
    <location>
        <begin position="1"/>
        <end position="58"/>
    </location>
</feature>
<dbReference type="AlphaFoldDB" id="A0AAJ4Z9X4"/>
<evidence type="ECO:0000313" key="3">
    <source>
        <dbReference type="Proteomes" id="UP000254589"/>
    </source>
</evidence>
<gene>
    <name evidence="2" type="ORF">NCTC13159_00911</name>
</gene>
<protein>
    <submittedName>
        <fullName evidence="2">NADH-dependant formate dehydrogenase delta subunit FdsD</fullName>
    </submittedName>
</protein>
<evidence type="ECO:0000313" key="2">
    <source>
        <dbReference type="EMBL" id="SUA89444.1"/>
    </source>
</evidence>
<dbReference type="InterPro" id="IPR021074">
    <property type="entry name" value="Formate_DH_dsu"/>
</dbReference>
<organism evidence="2 3">
    <name type="scientific">Pandoraea pulmonicola</name>
    <dbReference type="NCBI Taxonomy" id="93221"/>
    <lineage>
        <taxon>Bacteria</taxon>
        <taxon>Pseudomonadati</taxon>
        <taxon>Pseudomonadota</taxon>
        <taxon>Betaproteobacteria</taxon>
        <taxon>Burkholderiales</taxon>
        <taxon>Burkholderiaceae</taxon>
        <taxon>Pandoraea</taxon>
    </lineage>
</organism>
<dbReference type="EMBL" id="UGSJ01000001">
    <property type="protein sequence ID" value="SUA89444.1"/>
    <property type="molecule type" value="Genomic_DNA"/>
</dbReference>
<feature type="compositionally biased region" description="Basic and acidic residues" evidence="1">
    <location>
        <begin position="38"/>
        <end position="58"/>
    </location>
</feature>
<comment type="caution">
    <text evidence="2">The sequence shown here is derived from an EMBL/GenBank/DDBJ whole genome shotgun (WGS) entry which is preliminary data.</text>
</comment>
<dbReference type="Pfam" id="PF11390">
    <property type="entry name" value="FdsD"/>
    <property type="match status" value="1"/>
</dbReference>
<dbReference type="Proteomes" id="UP000254589">
    <property type="component" value="Unassembled WGS sequence"/>
</dbReference>
<accession>A0AAJ4Z9X4</accession>
<name>A0AAJ4Z9X4_PANPU</name>
<reference evidence="2 3" key="1">
    <citation type="submission" date="2018-06" db="EMBL/GenBank/DDBJ databases">
        <authorList>
            <consortium name="Pathogen Informatics"/>
            <person name="Doyle S."/>
        </authorList>
    </citation>
    <scope>NUCLEOTIDE SEQUENCE [LARGE SCALE GENOMIC DNA]</scope>
    <source>
        <strain evidence="2 3">NCTC13159</strain>
    </source>
</reference>
<sequence length="138" mass="15658">MRRPAHQAGAACDATDNPRPAPNSPAGLIVDCQQTVRRTRDWPREPSKHTDKAPRQGTEKIMDTDNLVKMANQIGDFFETMPDRKEALESIAGHLRRFWAPRMRMTILEHLEATDGHGMREIVVAAITAHRAELWPRN</sequence>
<proteinExistence type="predicted"/>
<evidence type="ECO:0000256" key="1">
    <source>
        <dbReference type="SAM" id="MobiDB-lite"/>
    </source>
</evidence>